<organism evidence="1 2">
    <name type="scientific">Corynespora cassiicola Philippines</name>
    <dbReference type="NCBI Taxonomy" id="1448308"/>
    <lineage>
        <taxon>Eukaryota</taxon>
        <taxon>Fungi</taxon>
        <taxon>Dikarya</taxon>
        <taxon>Ascomycota</taxon>
        <taxon>Pezizomycotina</taxon>
        <taxon>Dothideomycetes</taxon>
        <taxon>Pleosporomycetidae</taxon>
        <taxon>Pleosporales</taxon>
        <taxon>Corynesporascaceae</taxon>
        <taxon>Corynespora</taxon>
    </lineage>
</organism>
<evidence type="ECO:0000313" key="2">
    <source>
        <dbReference type="Proteomes" id="UP000240883"/>
    </source>
</evidence>
<proteinExistence type="predicted"/>
<dbReference type="Proteomes" id="UP000240883">
    <property type="component" value="Unassembled WGS sequence"/>
</dbReference>
<keyword evidence="2" id="KW-1185">Reference proteome</keyword>
<protein>
    <submittedName>
        <fullName evidence="1">Uncharacterized protein</fullName>
    </submittedName>
</protein>
<name>A0A2T2NA74_CORCC</name>
<reference evidence="1 2" key="1">
    <citation type="journal article" date="2018" name="Front. Microbiol.">
        <title>Genome-Wide Analysis of Corynespora cassiicola Leaf Fall Disease Putative Effectors.</title>
        <authorList>
            <person name="Lopez D."/>
            <person name="Ribeiro S."/>
            <person name="Label P."/>
            <person name="Fumanal B."/>
            <person name="Venisse J.S."/>
            <person name="Kohler A."/>
            <person name="de Oliveira R.R."/>
            <person name="Labutti K."/>
            <person name="Lipzen A."/>
            <person name="Lail K."/>
            <person name="Bauer D."/>
            <person name="Ohm R.A."/>
            <person name="Barry K.W."/>
            <person name="Spatafora J."/>
            <person name="Grigoriev I.V."/>
            <person name="Martin F.M."/>
            <person name="Pujade-Renaud V."/>
        </authorList>
    </citation>
    <scope>NUCLEOTIDE SEQUENCE [LARGE SCALE GENOMIC DNA]</scope>
    <source>
        <strain evidence="1 2">Philippines</strain>
    </source>
</reference>
<dbReference type="OrthoDB" id="3750487at2759"/>
<sequence>MAPSNLHTLDNDVLCEILIACPDLAALRGLILTHPALYHAFNGRRRLIVRNVFRAHYNVTPQQRWKKWDIQNADELVGRLKSNNPTNNLAFREAFWPELERQLPSASSCKWAASLLACYIKSGLKDHALSFARRSMGICLDTSKPFGPEARAFARAVLRTYATEKLTHEGIELQKKTLGHINSRLPEHGKWAKQLITAYRNENDHEAILRLQLDIWELYKSTLPLEGSICLDWARLIICEYQQRGDDVAAMQFHEDVRTALDTTTAQYVAWSRQGIRMHKKAGRMAEALVVLEDVWHRLHPDSKVYRAWTAELNDMYEAFERRRDAIAICETVWTDSLRRTPSNTSQWRFRVRTAGYMLAKAYRRDQRLGDAGVVEAKCRELEDDPSVLSS</sequence>
<evidence type="ECO:0000313" key="1">
    <source>
        <dbReference type="EMBL" id="PSN62324.1"/>
    </source>
</evidence>
<accession>A0A2T2NA74</accession>
<gene>
    <name evidence="1" type="ORF">BS50DRAFT_638858</name>
</gene>
<dbReference type="AlphaFoldDB" id="A0A2T2NA74"/>
<dbReference type="EMBL" id="KZ678142">
    <property type="protein sequence ID" value="PSN62324.1"/>
    <property type="molecule type" value="Genomic_DNA"/>
</dbReference>